<dbReference type="Proteomes" id="UP001293593">
    <property type="component" value="Unassembled WGS sequence"/>
</dbReference>
<comment type="caution">
    <text evidence="2">The sequence shown here is derived from an EMBL/GenBank/DDBJ whole genome shotgun (WGS) entry which is preliminary data.</text>
</comment>
<evidence type="ECO:0000256" key="1">
    <source>
        <dbReference type="SAM" id="MobiDB-lite"/>
    </source>
</evidence>
<keyword evidence="3" id="KW-1185">Reference proteome</keyword>
<dbReference type="AlphaFoldDB" id="A0AAE1N2Z1"/>
<proteinExistence type="predicted"/>
<name>A0AAE1N2Z1_9FABA</name>
<evidence type="ECO:0000313" key="2">
    <source>
        <dbReference type="EMBL" id="KAK4282285.1"/>
    </source>
</evidence>
<protein>
    <submittedName>
        <fullName evidence="2">Uncharacterized protein</fullName>
    </submittedName>
</protein>
<sequence>MILRRKVKRESRNEDEKGNTGGNNVIWLTKPLSQLLIAVPFPSYFYSYHKLPRLLFGFGRSEPDLVIVILLYLLETLHREGNGKMRFVIRLSGLTTLSLASPI</sequence>
<organism evidence="2 3">
    <name type="scientific">Acacia crassicarpa</name>
    <name type="common">northern wattle</name>
    <dbReference type="NCBI Taxonomy" id="499986"/>
    <lineage>
        <taxon>Eukaryota</taxon>
        <taxon>Viridiplantae</taxon>
        <taxon>Streptophyta</taxon>
        <taxon>Embryophyta</taxon>
        <taxon>Tracheophyta</taxon>
        <taxon>Spermatophyta</taxon>
        <taxon>Magnoliopsida</taxon>
        <taxon>eudicotyledons</taxon>
        <taxon>Gunneridae</taxon>
        <taxon>Pentapetalae</taxon>
        <taxon>rosids</taxon>
        <taxon>fabids</taxon>
        <taxon>Fabales</taxon>
        <taxon>Fabaceae</taxon>
        <taxon>Caesalpinioideae</taxon>
        <taxon>mimosoid clade</taxon>
        <taxon>Acacieae</taxon>
        <taxon>Acacia</taxon>
    </lineage>
</organism>
<dbReference type="EMBL" id="JAWXYG010000002">
    <property type="protein sequence ID" value="KAK4282285.1"/>
    <property type="molecule type" value="Genomic_DNA"/>
</dbReference>
<accession>A0AAE1N2Z1</accession>
<evidence type="ECO:0000313" key="3">
    <source>
        <dbReference type="Proteomes" id="UP001293593"/>
    </source>
</evidence>
<reference evidence="2" key="1">
    <citation type="submission" date="2023-10" db="EMBL/GenBank/DDBJ databases">
        <title>Chromosome-level genome of the transformable northern wattle, Acacia crassicarpa.</title>
        <authorList>
            <person name="Massaro I."/>
            <person name="Sinha N.R."/>
            <person name="Poethig S."/>
            <person name="Leichty A.R."/>
        </authorList>
    </citation>
    <scope>NUCLEOTIDE SEQUENCE</scope>
    <source>
        <strain evidence="2">Acra3RX</strain>
        <tissue evidence="2">Leaf</tissue>
    </source>
</reference>
<gene>
    <name evidence="2" type="ORF">QN277_013681</name>
</gene>
<feature type="region of interest" description="Disordered" evidence="1">
    <location>
        <begin position="1"/>
        <end position="22"/>
    </location>
</feature>